<gene>
    <name evidence="2" type="ORF">GWI33_014902</name>
</gene>
<accession>A0A834I4W5</accession>
<comment type="caution">
    <text evidence="2">The sequence shown here is derived from an EMBL/GenBank/DDBJ whole genome shotgun (WGS) entry which is preliminary data.</text>
</comment>
<dbReference type="Proteomes" id="UP000625711">
    <property type="component" value="Unassembled WGS sequence"/>
</dbReference>
<organism evidence="2 3">
    <name type="scientific">Rhynchophorus ferrugineus</name>
    <name type="common">Red palm weevil</name>
    <name type="synonym">Curculio ferrugineus</name>
    <dbReference type="NCBI Taxonomy" id="354439"/>
    <lineage>
        <taxon>Eukaryota</taxon>
        <taxon>Metazoa</taxon>
        <taxon>Ecdysozoa</taxon>
        <taxon>Arthropoda</taxon>
        <taxon>Hexapoda</taxon>
        <taxon>Insecta</taxon>
        <taxon>Pterygota</taxon>
        <taxon>Neoptera</taxon>
        <taxon>Endopterygota</taxon>
        <taxon>Coleoptera</taxon>
        <taxon>Polyphaga</taxon>
        <taxon>Cucujiformia</taxon>
        <taxon>Curculionidae</taxon>
        <taxon>Dryophthorinae</taxon>
        <taxon>Rhynchophorus</taxon>
    </lineage>
</organism>
<keyword evidence="3" id="KW-1185">Reference proteome</keyword>
<dbReference type="EMBL" id="JAACXV010013787">
    <property type="protein sequence ID" value="KAF7272298.1"/>
    <property type="molecule type" value="Genomic_DNA"/>
</dbReference>
<evidence type="ECO:0000256" key="1">
    <source>
        <dbReference type="SAM" id="MobiDB-lite"/>
    </source>
</evidence>
<dbReference type="AlphaFoldDB" id="A0A834I4W5"/>
<proteinExistence type="predicted"/>
<evidence type="ECO:0000313" key="2">
    <source>
        <dbReference type="EMBL" id="KAF7272298.1"/>
    </source>
</evidence>
<evidence type="ECO:0000313" key="3">
    <source>
        <dbReference type="Proteomes" id="UP000625711"/>
    </source>
</evidence>
<sequence>MDKKKCRVEVEIIALNQAKTSSRFFCHTTPLLILQYAAFSTACGPADSCSLITPERERERGVRRARRRDRRTRRTRAAPPA</sequence>
<protein>
    <submittedName>
        <fullName evidence="2">Uncharacterized protein</fullName>
    </submittedName>
</protein>
<feature type="region of interest" description="Disordered" evidence="1">
    <location>
        <begin position="57"/>
        <end position="81"/>
    </location>
</feature>
<reference evidence="2" key="1">
    <citation type="submission" date="2020-08" db="EMBL/GenBank/DDBJ databases">
        <title>Genome sequencing and assembly of the red palm weevil Rhynchophorus ferrugineus.</title>
        <authorList>
            <person name="Dias G.B."/>
            <person name="Bergman C.M."/>
            <person name="Manee M."/>
        </authorList>
    </citation>
    <scope>NUCLEOTIDE SEQUENCE</scope>
    <source>
        <strain evidence="2">AA-2017</strain>
        <tissue evidence="2">Whole larva</tissue>
    </source>
</reference>
<feature type="compositionally biased region" description="Basic residues" evidence="1">
    <location>
        <begin position="63"/>
        <end position="81"/>
    </location>
</feature>
<name>A0A834I4W5_RHYFE</name>